<dbReference type="InterPro" id="IPR045338">
    <property type="entry name" value="DUF6535"/>
</dbReference>
<proteinExistence type="predicted"/>
<feature type="domain" description="DUF6535" evidence="2">
    <location>
        <begin position="1"/>
        <end position="132"/>
    </location>
</feature>
<sequence>MLKKDPMGVSTCLLAQIAQQAGPPSNTSQAQNPSSPVACSDFQAQPLAVHVNILWFASLVCSLVTASIGILVKQWLREYLAGERSSPRERLRLRHVRYEGLVRWRVFEIAALLPLLLQLSLALFFIGLIIFLNALHPTVGQVITVFISVWFFAMLSTTFAPAIAFNCSYKLPSLKRLMQAIRHCWYRAHFVIKQQHFLEELYRDVCLEGADEETIIRQKNDLDIHILVGADATLFDDGILDVTIRECLATTSGEAAFDFVNQTLTHRLDRLRPSRPCEISSKIPECFVHILLDAVNREVESRIDDSSQVTLPPWIGEALTCMAGDGRLSYTFGKASMKDTSIRETTCTALGFLLEAEDHSVARQVILFLGTHTHLQDTLPILSSPFNRKRHHSRLDAGSPSSPNGGDFLSSLPLLESGFCWIGS</sequence>
<reference evidence="4" key="1">
    <citation type="submission" date="2024-04" db="EMBL/GenBank/DDBJ databases">
        <authorList>
            <person name="Shaw F."/>
            <person name="Minotto A."/>
        </authorList>
    </citation>
    <scope>NUCLEOTIDE SEQUENCE [LARGE SCALE GENOMIC DNA]</scope>
</reference>
<feature type="transmembrane region" description="Helical" evidence="1">
    <location>
        <begin position="143"/>
        <end position="169"/>
    </location>
</feature>
<keyword evidence="1" id="KW-1133">Transmembrane helix</keyword>
<keyword evidence="4" id="KW-1185">Reference proteome</keyword>
<dbReference type="Pfam" id="PF20153">
    <property type="entry name" value="DUF6535"/>
    <property type="match status" value="1"/>
</dbReference>
<evidence type="ECO:0000313" key="4">
    <source>
        <dbReference type="Proteomes" id="UP001497453"/>
    </source>
</evidence>
<dbReference type="Proteomes" id="UP001497453">
    <property type="component" value="Chromosome 11"/>
</dbReference>
<name>A0ABP1CVR7_9APHY</name>
<dbReference type="EMBL" id="OZ037954">
    <property type="protein sequence ID" value="CAL1699767.1"/>
    <property type="molecule type" value="Genomic_DNA"/>
</dbReference>
<keyword evidence="1" id="KW-0472">Membrane</keyword>
<keyword evidence="1" id="KW-0812">Transmembrane</keyword>
<accession>A0ABP1CVR7</accession>
<evidence type="ECO:0000259" key="2">
    <source>
        <dbReference type="Pfam" id="PF20153"/>
    </source>
</evidence>
<evidence type="ECO:0000313" key="3">
    <source>
        <dbReference type="EMBL" id="CAL1699767.1"/>
    </source>
</evidence>
<feature type="transmembrane region" description="Helical" evidence="1">
    <location>
        <begin position="106"/>
        <end position="131"/>
    </location>
</feature>
<protein>
    <recommendedName>
        <fullName evidence="2">DUF6535 domain-containing protein</fullName>
    </recommendedName>
</protein>
<feature type="transmembrane region" description="Helical" evidence="1">
    <location>
        <begin position="54"/>
        <end position="76"/>
    </location>
</feature>
<organism evidence="3 4">
    <name type="scientific">Somion occarium</name>
    <dbReference type="NCBI Taxonomy" id="3059160"/>
    <lineage>
        <taxon>Eukaryota</taxon>
        <taxon>Fungi</taxon>
        <taxon>Dikarya</taxon>
        <taxon>Basidiomycota</taxon>
        <taxon>Agaricomycotina</taxon>
        <taxon>Agaricomycetes</taxon>
        <taxon>Polyporales</taxon>
        <taxon>Cerrenaceae</taxon>
        <taxon>Somion</taxon>
    </lineage>
</organism>
<gene>
    <name evidence="3" type="ORF">GFSPODELE1_LOCUS2839</name>
</gene>
<evidence type="ECO:0000256" key="1">
    <source>
        <dbReference type="SAM" id="Phobius"/>
    </source>
</evidence>